<keyword evidence="3" id="KW-1185">Reference proteome</keyword>
<comment type="caution">
    <text evidence="2">The sequence shown here is derived from an EMBL/GenBank/DDBJ whole genome shotgun (WGS) entry which is preliminary data.</text>
</comment>
<dbReference type="Proteomes" id="UP000335636">
    <property type="component" value="Unassembled WGS sequence"/>
</dbReference>
<reference evidence="2" key="1">
    <citation type="submission" date="2019-04" db="EMBL/GenBank/DDBJ databases">
        <authorList>
            <person name="Alioto T."/>
            <person name="Alioto T."/>
        </authorList>
    </citation>
    <scope>NUCLEOTIDE SEQUENCE [LARGE SCALE GENOMIC DNA]</scope>
</reference>
<accession>A0A5E4CYH8</accession>
<dbReference type="EMBL" id="CABDUW010002444">
    <property type="protein sequence ID" value="VTJ86856.1"/>
    <property type="molecule type" value="Genomic_DNA"/>
</dbReference>
<evidence type="ECO:0000313" key="2">
    <source>
        <dbReference type="EMBL" id="VTJ86856.1"/>
    </source>
</evidence>
<feature type="compositionally biased region" description="Gly residues" evidence="1">
    <location>
        <begin position="46"/>
        <end position="55"/>
    </location>
</feature>
<feature type="non-terminal residue" evidence="2">
    <location>
        <position position="1"/>
    </location>
</feature>
<evidence type="ECO:0000313" key="3">
    <source>
        <dbReference type="Proteomes" id="UP000335636"/>
    </source>
</evidence>
<gene>
    <name evidence="2" type="ORF">MONAX_5E036480</name>
</gene>
<evidence type="ECO:0000256" key="1">
    <source>
        <dbReference type="SAM" id="MobiDB-lite"/>
    </source>
</evidence>
<proteinExistence type="predicted"/>
<protein>
    <submittedName>
        <fullName evidence="2">Uncharacterized protein</fullName>
    </submittedName>
</protein>
<organism evidence="2 3">
    <name type="scientific">Marmota monax</name>
    <name type="common">Woodchuck</name>
    <dbReference type="NCBI Taxonomy" id="9995"/>
    <lineage>
        <taxon>Eukaryota</taxon>
        <taxon>Metazoa</taxon>
        <taxon>Chordata</taxon>
        <taxon>Craniata</taxon>
        <taxon>Vertebrata</taxon>
        <taxon>Euteleostomi</taxon>
        <taxon>Mammalia</taxon>
        <taxon>Eutheria</taxon>
        <taxon>Euarchontoglires</taxon>
        <taxon>Glires</taxon>
        <taxon>Rodentia</taxon>
        <taxon>Sciuromorpha</taxon>
        <taxon>Sciuridae</taxon>
        <taxon>Xerinae</taxon>
        <taxon>Marmotini</taxon>
        <taxon>Marmota</taxon>
    </lineage>
</organism>
<dbReference type="AlphaFoldDB" id="A0A5E4CYH8"/>
<name>A0A5E4CYH8_MARMO</name>
<sequence>ETWSPSAASPARVSYPTTRTMWLVTSRSQDKLLDCSPPEHLRGQLGSPGGSGVEGQGQISLPISSPKRRTWRIVPVAAPQCSSQEPQTQTSLPQAEGQLLPLHRALAFLPPLFGQVTFFD</sequence>
<feature type="compositionally biased region" description="Basic and acidic residues" evidence="1">
    <location>
        <begin position="33"/>
        <end position="42"/>
    </location>
</feature>
<feature type="region of interest" description="Disordered" evidence="1">
    <location>
        <begin position="33"/>
        <end position="64"/>
    </location>
</feature>